<proteinExistence type="predicted"/>
<sequence>MTLILDDTKQLEFHTDMGEIIKPIKEELKSLNWILTNQEYTLLDYKEKGVVEKLDHESEIIHFDGQELLEILESRQIQFIWGVFCATKKRILKLDQDQIPYADMNSEIWTSPDKFLLPDSEIEIICFDSSYTIIKFKDKELEERWRIKFTDAKKLKKKNAS</sequence>
<comment type="caution">
    <text evidence="1">The sequence shown here is derived from an EMBL/GenBank/DDBJ whole genome shotgun (WGS) entry which is preliminary data.</text>
</comment>
<dbReference type="Proteomes" id="UP001501126">
    <property type="component" value="Unassembled WGS sequence"/>
</dbReference>
<evidence type="ECO:0000313" key="2">
    <source>
        <dbReference type="Proteomes" id="UP001501126"/>
    </source>
</evidence>
<gene>
    <name evidence="1" type="ORF">GCM10009118_27020</name>
</gene>
<dbReference type="EMBL" id="BAAAFH010000022">
    <property type="protein sequence ID" value="GAA0876292.1"/>
    <property type="molecule type" value="Genomic_DNA"/>
</dbReference>
<protein>
    <submittedName>
        <fullName evidence="1">Uncharacterized protein</fullName>
    </submittedName>
</protein>
<organism evidence="1 2">
    <name type="scientific">Wandonia haliotis</name>
    <dbReference type="NCBI Taxonomy" id="574963"/>
    <lineage>
        <taxon>Bacteria</taxon>
        <taxon>Pseudomonadati</taxon>
        <taxon>Bacteroidota</taxon>
        <taxon>Flavobacteriia</taxon>
        <taxon>Flavobacteriales</taxon>
        <taxon>Crocinitomicaceae</taxon>
        <taxon>Wandonia</taxon>
    </lineage>
</organism>
<reference evidence="1 2" key="1">
    <citation type="journal article" date="2019" name="Int. J. Syst. Evol. Microbiol.">
        <title>The Global Catalogue of Microorganisms (GCM) 10K type strain sequencing project: providing services to taxonomists for standard genome sequencing and annotation.</title>
        <authorList>
            <consortium name="The Broad Institute Genomics Platform"/>
            <consortium name="The Broad Institute Genome Sequencing Center for Infectious Disease"/>
            <person name="Wu L."/>
            <person name="Ma J."/>
        </authorList>
    </citation>
    <scope>NUCLEOTIDE SEQUENCE [LARGE SCALE GENOMIC DNA]</scope>
    <source>
        <strain evidence="1 2">JCM 16083</strain>
    </source>
</reference>
<name>A0ABN1MSG9_9FLAO</name>
<accession>A0ABN1MSG9</accession>
<keyword evidence="2" id="KW-1185">Reference proteome</keyword>
<evidence type="ECO:0000313" key="1">
    <source>
        <dbReference type="EMBL" id="GAA0876292.1"/>
    </source>
</evidence>